<sequence>MPASPPLGASSVAVTSGAGPATPPGGFSFSPVTMISAVKAKSAFAPVLRPPGSPPPACAGALQGETVPEATSRATEATEATEVTKVSGAQPRVARRVPSVTALL</sequence>
<accession>A0A8C3QH49</accession>
<evidence type="ECO:0000313" key="3">
    <source>
        <dbReference type="Proteomes" id="UP000694396"/>
    </source>
</evidence>
<evidence type="ECO:0000256" key="1">
    <source>
        <dbReference type="SAM" id="MobiDB-lite"/>
    </source>
</evidence>
<dbReference type="Proteomes" id="UP000694396">
    <property type="component" value="Unplaced"/>
</dbReference>
<evidence type="ECO:0000313" key="2">
    <source>
        <dbReference type="Ensembl" id="ENSCRFP00000005082.1"/>
    </source>
</evidence>
<organism evidence="2 3">
    <name type="scientific">Cyanoderma ruficeps</name>
    <name type="common">rufous-capped babbler</name>
    <dbReference type="NCBI Taxonomy" id="181631"/>
    <lineage>
        <taxon>Eukaryota</taxon>
        <taxon>Metazoa</taxon>
        <taxon>Chordata</taxon>
        <taxon>Craniata</taxon>
        <taxon>Vertebrata</taxon>
        <taxon>Euteleostomi</taxon>
        <taxon>Archelosauria</taxon>
        <taxon>Archosauria</taxon>
        <taxon>Dinosauria</taxon>
        <taxon>Saurischia</taxon>
        <taxon>Theropoda</taxon>
        <taxon>Coelurosauria</taxon>
        <taxon>Aves</taxon>
        <taxon>Neognathae</taxon>
        <taxon>Neoaves</taxon>
        <taxon>Telluraves</taxon>
        <taxon>Australaves</taxon>
        <taxon>Passeriformes</taxon>
        <taxon>Sylvioidea</taxon>
        <taxon>Timaliidae</taxon>
        <taxon>Cyanoderma</taxon>
    </lineage>
</organism>
<dbReference type="AlphaFoldDB" id="A0A8C3QH49"/>
<dbReference type="Ensembl" id="ENSCRFT00000005279.1">
    <property type="protein sequence ID" value="ENSCRFP00000005082.1"/>
    <property type="gene ID" value="ENSCRFG00000004113.1"/>
</dbReference>
<reference evidence="2" key="1">
    <citation type="submission" date="2025-08" db="UniProtKB">
        <authorList>
            <consortium name="Ensembl"/>
        </authorList>
    </citation>
    <scope>IDENTIFICATION</scope>
</reference>
<keyword evidence="3" id="KW-1185">Reference proteome</keyword>
<reference evidence="2" key="2">
    <citation type="submission" date="2025-09" db="UniProtKB">
        <authorList>
            <consortium name="Ensembl"/>
        </authorList>
    </citation>
    <scope>IDENTIFICATION</scope>
</reference>
<protein>
    <submittedName>
        <fullName evidence="2">Uncharacterized protein</fullName>
    </submittedName>
</protein>
<feature type="compositionally biased region" description="Low complexity" evidence="1">
    <location>
        <begin position="69"/>
        <end position="81"/>
    </location>
</feature>
<feature type="region of interest" description="Disordered" evidence="1">
    <location>
        <begin position="1"/>
        <end position="28"/>
    </location>
</feature>
<feature type="compositionally biased region" description="Low complexity" evidence="1">
    <location>
        <begin position="15"/>
        <end position="28"/>
    </location>
</feature>
<name>A0A8C3QH49_9PASS</name>
<proteinExistence type="predicted"/>
<feature type="region of interest" description="Disordered" evidence="1">
    <location>
        <begin position="69"/>
        <end position="89"/>
    </location>
</feature>